<dbReference type="InterPro" id="IPR019734">
    <property type="entry name" value="TPR_rpt"/>
</dbReference>
<geneLocation type="plasmid" evidence="4 5">
    <name>p2</name>
</geneLocation>
<protein>
    <submittedName>
        <fullName evidence="4">Tetratricopeptide repeat protein</fullName>
    </submittedName>
</protein>
<keyword evidence="2" id="KW-0802">TPR repeat</keyword>
<keyword evidence="1" id="KW-0808">Transferase</keyword>
<dbReference type="InterPro" id="IPR026634">
    <property type="entry name" value="TPST-like"/>
</dbReference>
<sequence length="596" mass="65287">MGCRRTAMPTCCASATSPPTIRRASRPSWRSAARSGWGGRDGLAAIHTLHYPGAASRAHAGVQPPWDPPVMPTTPDDLPSGAPDVAALERRLRAAPDDLAATQELAGLLFQAGRAADAEPHARNAVRLAPEDARSHRLMALVLADTQRPQAAEFHYRRALALAPPDAATVANLAWSLTRQGRLEEARRTYRRAAALHPSIALTWHGWAQTEDAARDLSAAQRLVERARRLDPGHRGADTFTAALLARQGDGEQALAVLDASAVRHGAADPDALLETGRILDRLGRHDEAFAAFAAGKALLRQAGHRYGEEEAVDLIARLATFFVAPRLRLMPRPATPAAGPQPVFIAGAPRSGTTLVEQILSCHPAIAAGDELPSLGTVVRALPQTLGSPLGYPEALSELWMGDQRDGLERLRNAYLRHARKLVPAKPGHTLFTDKMPFNETHLGLIALMFPSAPVVHVLRHPLDVVLSMMGTNLTHGFHCANDVVTAARHVLRVFDLVEHYRREMPLRYLPLRYEDLVREPEPAVRRLLGFFGLGFDRRCLRFEENRRPARTPSHAQVAEKLYSRSIDRHRAYRTHLKPAIPILEPVILGLGYSL</sequence>
<dbReference type="Pfam" id="PF13432">
    <property type="entry name" value="TPR_16"/>
    <property type="match status" value="1"/>
</dbReference>
<dbReference type="InterPro" id="IPR027417">
    <property type="entry name" value="P-loop_NTPase"/>
</dbReference>
<accession>A0A4D8QQT7</accession>
<dbReference type="PROSITE" id="PS50005">
    <property type="entry name" value="TPR"/>
    <property type="match status" value="1"/>
</dbReference>
<evidence type="ECO:0000256" key="3">
    <source>
        <dbReference type="SAM" id="MobiDB-lite"/>
    </source>
</evidence>
<dbReference type="Gene3D" id="1.25.40.10">
    <property type="entry name" value="Tetratricopeptide repeat domain"/>
    <property type="match status" value="2"/>
</dbReference>
<reference evidence="4 5" key="1">
    <citation type="submission" date="2018-09" db="EMBL/GenBank/DDBJ databases">
        <title>Whole genome based analysis of evolution and adaptive divergence in Indian and Brazilian strains of Azospirillum brasilense.</title>
        <authorList>
            <person name="Singh C."/>
            <person name="Tripathi A.K."/>
        </authorList>
    </citation>
    <scope>NUCLEOTIDE SEQUENCE [LARGE SCALE GENOMIC DNA]</scope>
    <source>
        <strain evidence="4 5">MTCC4038</strain>
        <plasmid evidence="4 5">p2</plasmid>
    </source>
</reference>
<keyword evidence="4" id="KW-0614">Plasmid</keyword>
<gene>
    <name evidence="4" type="ORF">D3868_22135</name>
</gene>
<feature type="repeat" description="TPR" evidence="2">
    <location>
        <begin position="167"/>
        <end position="200"/>
    </location>
</feature>
<dbReference type="Gene3D" id="3.40.50.300">
    <property type="entry name" value="P-loop containing nucleotide triphosphate hydrolases"/>
    <property type="match status" value="1"/>
</dbReference>
<evidence type="ECO:0000256" key="2">
    <source>
        <dbReference type="PROSITE-ProRule" id="PRU00339"/>
    </source>
</evidence>
<dbReference type="AlphaFoldDB" id="A0A4D8QQT7"/>
<dbReference type="SUPFAM" id="SSF48452">
    <property type="entry name" value="TPR-like"/>
    <property type="match status" value="1"/>
</dbReference>
<feature type="region of interest" description="Disordered" evidence="3">
    <location>
        <begin position="1"/>
        <end position="37"/>
    </location>
</feature>
<dbReference type="PANTHER" id="PTHR12788">
    <property type="entry name" value="PROTEIN-TYROSINE SULFOTRANSFERASE 2"/>
    <property type="match status" value="1"/>
</dbReference>
<dbReference type="PANTHER" id="PTHR12788:SF10">
    <property type="entry name" value="PROTEIN-TYROSINE SULFOTRANSFERASE"/>
    <property type="match status" value="1"/>
</dbReference>
<dbReference type="SUPFAM" id="SSF52540">
    <property type="entry name" value="P-loop containing nucleoside triphosphate hydrolases"/>
    <property type="match status" value="1"/>
</dbReference>
<dbReference type="EMBL" id="CP032341">
    <property type="protein sequence ID" value="QCO11784.1"/>
    <property type="molecule type" value="Genomic_DNA"/>
</dbReference>
<dbReference type="Pfam" id="PF13469">
    <property type="entry name" value="Sulfotransfer_3"/>
    <property type="match status" value="1"/>
</dbReference>
<feature type="compositionally biased region" description="Low complexity" evidence="3">
    <location>
        <begin position="26"/>
        <end position="35"/>
    </location>
</feature>
<evidence type="ECO:0000256" key="1">
    <source>
        <dbReference type="ARBA" id="ARBA00022679"/>
    </source>
</evidence>
<dbReference type="GO" id="GO:0008476">
    <property type="term" value="F:protein-tyrosine sulfotransferase activity"/>
    <property type="evidence" value="ECO:0007669"/>
    <property type="project" value="InterPro"/>
</dbReference>
<dbReference type="SMART" id="SM00028">
    <property type="entry name" value="TPR"/>
    <property type="match status" value="5"/>
</dbReference>
<proteinExistence type="predicted"/>
<evidence type="ECO:0000313" key="4">
    <source>
        <dbReference type="EMBL" id="QCO11784.1"/>
    </source>
</evidence>
<dbReference type="Pfam" id="PF14559">
    <property type="entry name" value="TPR_19"/>
    <property type="match status" value="1"/>
</dbReference>
<feature type="region of interest" description="Disordered" evidence="3">
    <location>
        <begin position="56"/>
        <end position="77"/>
    </location>
</feature>
<dbReference type="InterPro" id="IPR011990">
    <property type="entry name" value="TPR-like_helical_dom_sf"/>
</dbReference>
<name>A0A4D8QQT7_AZOBR</name>
<dbReference type="Proteomes" id="UP000298774">
    <property type="component" value="Plasmid p2"/>
</dbReference>
<evidence type="ECO:0000313" key="5">
    <source>
        <dbReference type="Proteomes" id="UP000298774"/>
    </source>
</evidence>
<organism evidence="4 5">
    <name type="scientific">Azospirillum brasilense</name>
    <dbReference type="NCBI Taxonomy" id="192"/>
    <lineage>
        <taxon>Bacteria</taxon>
        <taxon>Pseudomonadati</taxon>
        <taxon>Pseudomonadota</taxon>
        <taxon>Alphaproteobacteria</taxon>
        <taxon>Rhodospirillales</taxon>
        <taxon>Azospirillaceae</taxon>
        <taxon>Azospirillum</taxon>
    </lineage>
</organism>